<comment type="caution">
    <text evidence="1">The sequence shown here is derived from an EMBL/GenBank/DDBJ whole genome shotgun (WGS) entry which is preliminary data.</text>
</comment>
<sequence length="98" mass="11168">MSSTYSAAITEYVNQSNEWLATKMSTDIPNGMTDISSLQDLRRLVIKNINRTSFLAEQIEDNQKMWLSIQNIFSITERTEDVKTQQTFDSTIGSVVVK</sequence>
<protein>
    <submittedName>
        <fullName evidence="1">Uncharacterized protein</fullName>
    </submittedName>
</protein>
<dbReference type="Proteomes" id="UP001201812">
    <property type="component" value="Unassembled WGS sequence"/>
</dbReference>
<organism evidence="1 2">
    <name type="scientific">Ditylenchus destructor</name>
    <dbReference type="NCBI Taxonomy" id="166010"/>
    <lineage>
        <taxon>Eukaryota</taxon>
        <taxon>Metazoa</taxon>
        <taxon>Ecdysozoa</taxon>
        <taxon>Nematoda</taxon>
        <taxon>Chromadorea</taxon>
        <taxon>Rhabditida</taxon>
        <taxon>Tylenchina</taxon>
        <taxon>Tylenchomorpha</taxon>
        <taxon>Sphaerularioidea</taxon>
        <taxon>Anguinidae</taxon>
        <taxon>Anguininae</taxon>
        <taxon>Ditylenchus</taxon>
    </lineage>
</organism>
<reference evidence="1" key="1">
    <citation type="submission" date="2022-01" db="EMBL/GenBank/DDBJ databases">
        <title>Genome Sequence Resource for Two Populations of Ditylenchus destructor, the Migratory Endoparasitic Phytonematode.</title>
        <authorList>
            <person name="Zhang H."/>
            <person name="Lin R."/>
            <person name="Xie B."/>
        </authorList>
    </citation>
    <scope>NUCLEOTIDE SEQUENCE</scope>
    <source>
        <strain evidence="1">BazhouSP</strain>
    </source>
</reference>
<keyword evidence="2" id="KW-1185">Reference proteome</keyword>
<name>A0AAD4RCL3_9BILA</name>
<accession>A0AAD4RCL3</accession>
<dbReference type="EMBL" id="JAKKPZ010000002">
    <property type="protein sequence ID" value="KAI1726227.1"/>
    <property type="molecule type" value="Genomic_DNA"/>
</dbReference>
<evidence type="ECO:0000313" key="1">
    <source>
        <dbReference type="EMBL" id="KAI1726227.1"/>
    </source>
</evidence>
<evidence type="ECO:0000313" key="2">
    <source>
        <dbReference type="Proteomes" id="UP001201812"/>
    </source>
</evidence>
<gene>
    <name evidence="1" type="ORF">DdX_02933</name>
</gene>
<proteinExistence type="predicted"/>
<dbReference type="AlphaFoldDB" id="A0AAD4RCL3"/>